<dbReference type="STRING" id="1817863.A2Y62_04700"/>
<name>A0A1F5VRU5_9BACT</name>
<keyword evidence="1" id="KW-1133">Transmembrane helix</keyword>
<dbReference type="InterPro" id="IPR001173">
    <property type="entry name" value="Glyco_trans_2-like"/>
</dbReference>
<dbReference type="Gene3D" id="3.90.550.10">
    <property type="entry name" value="Spore Coat Polysaccharide Biosynthesis Protein SpsA, Chain A"/>
    <property type="match status" value="1"/>
</dbReference>
<dbReference type="Proteomes" id="UP000178943">
    <property type="component" value="Unassembled WGS sequence"/>
</dbReference>
<dbReference type="PANTHER" id="PTHR43646">
    <property type="entry name" value="GLYCOSYLTRANSFERASE"/>
    <property type="match status" value="1"/>
</dbReference>
<organism evidence="3 4">
    <name type="scientific">Candidatus Fischerbacteria bacterium RBG_13_37_8</name>
    <dbReference type="NCBI Taxonomy" id="1817863"/>
    <lineage>
        <taxon>Bacteria</taxon>
        <taxon>Candidatus Fischeribacteriota</taxon>
    </lineage>
</organism>
<evidence type="ECO:0000313" key="3">
    <source>
        <dbReference type="EMBL" id="OGF65781.1"/>
    </source>
</evidence>
<feature type="domain" description="Glycosyltransferase 2-like" evidence="2">
    <location>
        <begin position="43"/>
        <end position="169"/>
    </location>
</feature>
<dbReference type="AlphaFoldDB" id="A0A1F5VRU5"/>
<keyword evidence="1" id="KW-0812">Transmembrane</keyword>
<accession>A0A1F5VRU5</accession>
<dbReference type="PANTHER" id="PTHR43646:SF3">
    <property type="entry name" value="SLR1566 PROTEIN"/>
    <property type="match status" value="1"/>
</dbReference>
<keyword evidence="1" id="KW-0472">Membrane</keyword>
<evidence type="ECO:0000313" key="4">
    <source>
        <dbReference type="Proteomes" id="UP000178943"/>
    </source>
</evidence>
<feature type="transmembrane region" description="Helical" evidence="1">
    <location>
        <begin position="348"/>
        <end position="366"/>
    </location>
</feature>
<comment type="caution">
    <text evidence="3">The sequence shown here is derived from an EMBL/GenBank/DDBJ whole genome shotgun (WGS) entry which is preliminary data.</text>
</comment>
<protein>
    <recommendedName>
        <fullName evidence="2">Glycosyltransferase 2-like domain-containing protein</fullName>
    </recommendedName>
</protein>
<dbReference type="SUPFAM" id="SSF53448">
    <property type="entry name" value="Nucleotide-diphospho-sugar transferases"/>
    <property type="match status" value="1"/>
</dbReference>
<feature type="transmembrane region" description="Helical" evidence="1">
    <location>
        <begin position="6"/>
        <end position="21"/>
    </location>
</feature>
<dbReference type="CDD" id="cd06423">
    <property type="entry name" value="CESA_like"/>
    <property type="match status" value="1"/>
</dbReference>
<proteinExistence type="predicted"/>
<gene>
    <name evidence="3" type="ORF">A2Y62_04700</name>
</gene>
<dbReference type="Pfam" id="PF00535">
    <property type="entry name" value="Glycos_transf_2"/>
    <property type="match status" value="1"/>
</dbReference>
<dbReference type="EMBL" id="MFGW01000104">
    <property type="protein sequence ID" value="OGF65781.1"/>
    <property type="molecule type" value="Genomic_DNA"/>
</dbReference>
<feature type="transmembrane region" description="Helical" evidence="1">
    <location>
        <begin position="281"/>
        <end position="306"/>
    </location>
</feature>
<evidence type="ECO:0000259" key="2">
    <source>
        <dbReference type="Pfam" id="PF00535"/>
    </source>
</evidence>
<reference evidence="3 4" key="1">
    <citation type="journal article" date="2016" name="Nat. Commun.">
        <title>Thousands of microbial genomes shed light on interconnected biogeochemical processes in an aquifer system.</title>
        <authorList>
            <person name="Anantharaman K."/>
            <person name="Brown C.T."/>
            <person name="Hug L.A."/>
            <person name="Sharon I."/>
            <person name="Castelle C.J."/>
            <person name="Probst A.J."/>
            <person name="Thomas B.C."/>
            <person name="Singh A."/>
            <person name="Wilkins M.J."/>
            <person name="Karaoz U."/>
            <person name="Brodie E.L."/>
            <person name="Williams K.H."/>
            <person name="Hubbard S.S."/>
            <person name="Banfield J.F."/>
        </authorList>
    </citation>
    <scope>NUCLEOTIDE SEQUENCE [LARGE SCALE GENOMIC DNA]</scope>
</reference>
<evidence type="ECO:0000256" key="1">
    <source>
        <dbReference type="SAM" id="Phobius"/>
    </source>
</evidence>
<feature type="transmembrane region" description="Helical" evidence="1">
    <location>
        <begin position="318"/>
        <end position="336"/>
    </location>
</feature>
<sequence>MLILLYVIFVILVASIIHMWIDHFKAPRLGAVYTDDRELPLLSVLVPARNEESNIARCIESLIKQDYPNYEIIIIDDNSTDKTFAIAEEYANKLPNIKVLKCPEKPPGWLGKSFALHYGVSKAQGKYFAFIDADVTLSTQILSKTMWFIIERKASMISLLPTLVNETFWENTVQPVMGFMIVLTHPHRLVNNPHSSRVVANGQYILFEREAYFKIGGHETIKSELVEDVELARTVKKHGLPYRIVLALDDMKTHMYHSLGEIWRGWGKSIYPYIKAGPVKLWLGLLFLFVICCLPFITIFPVTYHFIKDFNTTTVSPYLFHTFLLNLTIIVIFIVNKAFVRNAMHQKVIYAVFFPIGFIILFSLFFKRTIDYIRKTGVVWKERIYQ</sequence>
<dbReference type="InterPro" id="IPR029044">
    <property type="entry name" value="Nucleotide-diphossugar_trans"/>
</dbReference>